<comment type="caution">
    <text evidence="6">The sequence shown here is derived from an EMBL/GenBank/DDBJ whole genome shotgun (WGS) entry which is preliminary data.</text>
</comment>
<feature type="transmembrane region" description="Helical" evidence="5">
    <location>
        <begin position="143"/>
        <end position="160"/>
    </location>
</feature>
<feature type="transmembrane region" description="Helical" evidence="5">
    <location>
        <begin position="78"/>
        <end position="99"/>
    </location>
</feature>
<feature type="transmembrane region" description="Helical" evidence="5">
    <location>
        <begin position="12"/>
        <end position="30"/>
    </location>
</feature>
<evidence type="ECO:0000256" key="1">
    <source>
        <dbReference type="ARBA" id="ARBA00004141"/>
    </source>
</evidence>
<accession>A0ABS7E6D3</accession>
<organism evidence="6 7">
    <name type="scientific">Shewanella nanhaiensis</name>
    <dbReference type="NCBI Taxonomy" id="2864872"/>
    <lineage>
        <taxon>Bacteria</taxon>
        <taxon>Pseudomonadati</taxon>
        <taxon>Pseudomonadota</taxon>
        <taxon>Gammaproteobacteria</taxon>
        <taxon>Alteromonadales</taxon>
        <taxon>Shewanellaceae</taxon>
        <taxon>Shewanella</taxon>
    </lineage>
</organism>
<dbReference type="RefSeq" id="WP_220110645.1">
    <property type="nucleotide sequence ID" value="NZ_JAHZST010000012.1"/>
</dbReference>
<name>A0ABS7E6D3_9GAMM</name>
<keyword evidence="4 5" id="KW-0472">Membrane</keyword>
<dbReference type="EMBL" id="JAHZST010000012">
    <property type="protein sequence ID" value="MBW8185205.1"/>
    <property type="molecule type" value="Genomic_DNA"/>
</dbReference>
<feature type="transmembrane region" description="Helical" evidence="5">
    <location>
        <begin position="356"/>
        <end position="374"/>
    </location>
</feature>
<feature type="transmembrane region" description="Helical" evidence="5">
    <location>
        <begin position="36"/>
        <end position="57"/>
    </location>
</feature>
<evidence type="ECO:0000313" key="7">
    <source>
        <dbReference type="Proteomes" id="UP001195963"/>
    </source>
</evidence>
<keyword evidence="2 5" id="KW-0812">Transmembrane</keyword>
<dbReference type="Proteomes" id="UP001195963">
    <property type="component" value="Unassembled WGS sequence"/>
</dbReference>
<comment type="subcellular location">
    <subcellularLocation>
        <location evidence="1">Membrane</location>
        <topology evidence="1">Multi-pass membrane protein</topology>
    </subcellularLocation>
</comment>
<gene>
    <name evidence="6" type="ORF">K0625_16210</name>
</gene>
<protein>
    <submittedName>
        <fullName evidence="6">Oligosaccharide flippase family protein</fullName>
    </submittedName>
</protein>
<feature type="transmembrane region" description="Helical" evidence="5">
    <location>
        <begin position="325"/>
        <end position="344"/>
    </location>
</feature>
<feature type="transmembrane region" description="Helical" evidence="5">
    <location>
        <begin position="285"/>
        <end position="305"/>
    </location>
</feature>
<evidence type="ECO:0000256" key="2">
    <source>
        <dbReference type="ARBA" id="ARBA00022692"/>
    </source>
</evidence>
<evidence type="ECO:0000256" key="3">
    <source>
        <dbReference type="ARBA" id="ARBA00022989"/>
    </source>
</evidence>
<evidence type="ECO:0000313" key="6">
    <source>
        <dbReference type="EMBL" id="MBW8185205.1"/>
    </source>
</evidence>
<dbReference type="Pfam" id="PF01943">
    <property type="entry name" value="Polysacc_synt"/>
    <property type="match status" value="1"/>
</dbReference>
<evidence type="ECO:0000256" key="4">
    <source>
        <dbReference type="ARBA" id="ARBA00023136"/>
    </source>
</evidence>
<feature type="transmembrane region" description="Helical" evidence="5">
    <location>
        <begin position="105"/>
        <end position="131"/>
    </location>
</feature>
<sequence>MLRKIINLATSSVTQLTIRTFTFFYLSYLFTLTEMGYFTLSITVATLAVNVVTFGAYNLIMEQGESEKDIQGFVRKDFLFYAVNMIVFALSFSLFHFIFKMDVPLYLSLLFLLGEMLQVVFIFIFSSYYLTIKKPEKFNHLRNVNTAIYLCVFMSFILLTDKTVSSWGGLYFLSAVLFVIYGFYYVGKGFYKYETHKVGCNPRDIGRLYINRVFKGKHYFISSVARALLTASDKLVIVWLFGYDKLGLYSLAEKAVTAFNIPVSAYLQLNEPKYYTCNRVKRLEILLSLIPVVLLYFLFIYSSYLVLGSKLFLLLGLPEKFQAPFSILSTMLLYIISVNIFNGLMHLFNGTGKIRLRINLTLLALFVFTISAYLGNKFFVGFDIVILIVMFFFTQLLVSIPFYIRYIINYVHIRKTPVRM</sequence>
<keyword evidence="7" id="KW-1185">Reference proteome</keyword>
<feature type="transmembrane region" description="Helical" evidence="5">
    <location>
        <begin position="166"/>
        <end position="187"/>
    </location>
</feature>
<keyword evidence="3 5" id="KW-1133">Transmembrane helix</keyword>
<proteinExistence type="predicted"/>
<evidence type="ECO:0000256" key="5">
    <source>
        <dbReference type="SAM" id="Phobius"/>
    </source>
</evidence>
<dbReference type="InterPro" id="IPR002797">
    <property type="entry name" value="Polysacc_synth"/>
</dbReference>
<feature type="transmembrane region" description="Helical" evidence="5">
    <location>
        <begin position="380"/>
        <end position="404"/>
    </location>
</feature>
<reference evidence="6 7" key="1">
    <citation type="submission" date="2021-07" db="EMBL/GenBank/DDBJ databases">
        <title>Shewanella sp. nov, isolated from SCS.</title>
        <authorList>
            <person name="Cao W.R."/>
        </authorList>
    </citation>
    <scope>NUCLEOTIDE SEQUENCE [LARGE SCALE GENOMIC DNA]</scope>
    <source>
        <strain evidence="6 7">NR704-98</strain>
    </source>
</reference>